<evidence type="ECO:0000313" key="2">
    <source>
        <dbReference type="EMBL" id="MDG3014306.1"/>
    </source>
</evidence>
<evidence type="ECO:0000313" key="3">
    <source>
        <dbReference type="Proteomes" id="UP001152755"/>
    </source>
</evidence>
<dbReference type="PANTHER" id="PTHR39335">
    <property type="entry name" value="BLL4220 PROTEIN"/>
    <property type="match status" value="1"/>
</dbReference>
<name>A0A9X4LZ59_9ACTN</name>
<feature type="signal peptide" evidence="1">
    <location>
        <begin position="1"/>
        <end position="21"/>
    </location>
</feature>
<protein>
    <recommendedName>
        <fullName evidence="4">Lipoprotein with Yx(FWY)xxD motif</fullName>
    </recommendedName>
</protein>
<evidence type="ECO:0008006" key="4">
    <source>
        <dbReference type="Google" id="ProtNLM"/>
    </source>
</evidence>
<proteinExistence type="predicted"/>
<dbReference type="EMBL" id="JANRHA010000003">
    <property type="protein sequence ID" value="MDG3014306.1"/>
    <property type="molecule type" value="Genomic_DNA"/>
</dbReference>
<gene>
    <name evidence="2" type="ORF">NVS88_07020</name>
</gene>
<keyword evidence="1" id="KW-0732">Signal</keyword>
<keyword evidence="3" id="KW-1185">Reference proteome</keyword>
<organism evidence="2 3">
    <name type="scientific">Speluncibacter jeojiensis</name>
    <dbReference type="NCBI Taxonomy" id="2710754"/>
    <lineage>
        <taxon>Bacteria</taxon>
        <taxon>Bacillati</taxon>
        <taxon>Actinomycetota</taxon>
        <taxon>Actinomycetes</taxon>
        <taxon>Mycobacteriales</taxon>
        <taxon>Speluncibacteraceae</taxon>
        <taxon>Speluncibacter</taxon>
    </lineage>
</organism>
<dbReference type="Proteomes" id="UP001152755">
    <property type="component" value="Unassembled WGS sequence"/>
</dbReference>
<accession>A0A9X4LZ59</accession>
<feature type="chain" id="PRO_5040941533" description="Lipoprotein with Yx(FWY)xxD motif" evidence="1">
    <location>
        <begin position="22"/>
        <end position="164"/>
    </location>
</feature>
<sequence>MRQSTRVLAVAFALSGGLAVAACGSAGPWTPPAHPAVVSLHRGGAGGYLIDGGGSPLYVFARDINTVSVCNWTCSARWLPLTTAGSPDATLGVDGDLLGTTDRQDGTTQVTYRGHPLYRLVGDRDPDSAAGAGRLEFGGRWWLVSPAGDALTGGGPVPLPLRGA</sequence>
<dbReference type="GO" id="GO:0043448">
    <property type="term" value="P:alkane catabolic process"/>
    <property type="evidence" value="ECO:0007669"/>
    <property type="project" value="TreeGrafter"/>
</dbReference>
<evidence type="ECO:0000256" key="1">
    <source>
        <dbReference type="SAM" id="SignalP"/>
    </source>
</evidence>
<dbReference type="RefSeq" id="WP_277832253.1">
    <property type="nucleotide sequence ID" value="NZ_JAAIVF010000002.1"/>
</dbReference>
<dbReference type="Pfam" id="PF03640">
    <property type="entry name" value="Lipoprotein_15"/>
    <property type="match status" value="1"/>
</dbReference>
<dbReference type="PROSITE" id="PS51257">
    <property type="entry name" value="PROKAR_LIPOPROTEIN"/>
    <property type="match status" value="1"/>
</dbReference>
<dbReference type="InterPro" id="IPR005297">
    <property type="entry name" value="Lipoprotein_repeat"/>
</dbReference>
<dbReference type="AlphaFoldDB" id="A0A9X4LZ59"/>
<comment type="caution">
    <text evidence="2">The sequence shown here is derived from an EMBL/GenBank/DDBJ whole genome shotgun (WGS) entry which is preliminary data.</text>
</comment>
<dbReference type="PANTHER" id="PTHR39335:SF1">
    <property type="entry name" value="BLL4220 PROTEIN"/>
    <property type="match status" value="1"/>
</dbReference>
<reference evidence="2" key="1">
    <citation type="submission" date="2022-08" db="EMBL/GenBank/DDBJ databases">
        <title>Genome analysis of Corynebacteriales strain.</title>
        <authorList>
            <person name="Lee S.D."/>
        </authorList>
    </citation>
    <scope>NUCLEOTIDE SEQUENCE</scope>
    <source>
        <strain evidence="2">D3-21</strain>
    </source>
</reference>